<dbReference type="InterPro" id="IPR011992">
    <property type="entry name" value="EF-hand-dom_pair"/>
</dbReference>
<keyword evidence="4" id="KW-1185">Reference proteome</keyword>
<sequence length="742" mass="79939">MTSVQAQAVAAARQHDLQNRSSGTSKAALTGATLAFNRPETKPQPRPKPRQLTSARTSIDSNAFRSIDAQKNEDGTSLSRRSSVSSHTSAASVPASAHSTGNISYADRSTDVDHGALHKSTHLQAPSVTYRAMSPHSPSNIAAGLAAARLSPRPQIKPKNVTRASSDIGDGQQQESVAVRKLRARQASIHRRTSETSLDGTTESDHTLPKGTDASSIPSTNALVNMFEHGNHTEKARRTKSPTWEVKKPTPKSLSTKMVPAPQDSAAARKLRARQASISRRRESDAQDDITGNNSGKSEPTDASSIAPTSSLIQAFEQGAQPNSQKAVQSSEPNQRKRAIVGAKLPQIEPVPQSKTTTDPVKATPAPKPNNYASPIESAKAAVSTRQNLLASTARMPHETSKTGHSDSSANTSAPETAAKPMPPPPRRGRSKNPHIKSPVSTPASAPISIPRRKSSGIPSLQNRRISTATSISPSPPSSLGPRPPYLQPNNYSHSSLKRISPHMSGSSIANAIIAANLSSRTPSPNPTHSIEPSPPLLPLRTEPRHHHLPFPSRRNRTTSPPKKGFRTTMRDDPSSASSDSDTNPHRRHRHRLMRKHPHKHHEGDRLRWRSSITAAERKRYEGVFASNKALLLPPPSSSSSSAAAAVDAVHGLVVRDVWSRSRLPRESLREIWDLVAGQGGVMGLEAGRTEKGCLGREEFVVGMWLIDQRLKGRKLPIKVGESVWASVRGVGGLVVPKARRK</sequence>
<protein>
    <recommendedName>
        <fullName evidence="2">EH domain-containing protein</fullName>
    </recommendedName>
</protein>
<feature type="compositionally biased region" description="Polar residues" evidence="1">
    <location>
        <begin position="290"/>
        <end position="305"/>
    </location>
</feature>
<accession>A0A6A6HDV9</accession>
<dbReference type="InterPro" id="IPR000261">
    <property type="entry name" value="EH_dom"/>
</dbReference>
<feature type="region of interest" description="Disordered" evidence="1">
    <location>
        <begin position="519"/>
        <end position="606"/>
    </location>
</feature>
<name>A0A6A6HDV9_VIRVR</name>
<feature type="compositionally biased region" description="Pro residues" evidence="1">
    <location>
        <begin position="474"/>
        <end position="487"/>
    </location>
</feature>
<feature type="region of interest" description="Disordered" evidence="1">
    <location>
        <begin position="318"/>
        <end position="500"/>
    </location>
</feature>
<evidence type="ECO:0000313" key="4">
    <source>
        <dbReference type="Proteomes" id="UP000800092"/>
    </source>
</evidence>
<evidence type="ECO:0000259" key="2">
    <source>
        <dbReference type="PROSITE" id="PS50031"/>
    </source>
</evidence>
<dbReference type="AlphaFoldDB" id="A0A6A6HDV9"/>
<reference evidence="3" key="1">
    <citation type="journal article" date="2020" name="Stud. Mycol.">
        <title>101 Dothideomycetes genomes: a test case for predicting lifestyles and emergence of pathogens.</title>
        <authorList>
            <person name="Haridas S."/>
            <person name="Albert R."/>
            <person name="Binder M."/>
            <person name="Bloem J."/>
            <person name="Labutti K."/>
            <person name="Salamov A."/>
            <person name="Andreopoulos B."/>
            <person name="Baker S."/>
            <person name="Barry K."/>
            <person name="Bills G."/>
            <person name="Bluhm B."/>
            <person name="Cannon C."/>
            <person name="Castanera R."/>
            <person name="Culley D."/>
            <person name="Daum C."/>
            <person name="Ezra D."/>
            <person name="Gonzalez J."/>
            <person name="Henrissat B."/>
            <person name="Kuo A."/>
            <person name="Liang C."/>
            <person name="Lipzen A."/>
            <person name="Lutzoni F."/>
            <person name="Magnuson J."/>
            <person name="Mondo S."/>
            <person name="Nolan M."/>
            <person name="Ohm R."/>
            <person name="Pangilinan J."/>
            <person name="Park H.-J."/>
            <person name="Ramirez L."/>
            <person name="Alfaro M."/>
            <person name="Sun H."/>
            <person name="Tritt A."/>
            <person name="Yoshinaga Y."/>
            <person name="Zwiers L.-H."/>
            <person name="Turgeon B."/>
            <person name="Goodwin S."/>
            <person name="Spatafora J."/>
            <person name="Crous P."/>
            <person name="Grigoriev I."/>
        </authorList>
    </citation>
    <scope>NUCLEOTIDE SEQUENCE</scope>
    <source>
        <strain evidence="3">Tuck. ex Michener</strain>
    </source>
</reference>
<proteinExistence type="predicted"/>
<feature type="compositionally biased region" description="Polar residues" evidence="1">
    <location>
        <begin position="51"/>
        <end position="64"/>
    </location>
</feature>
<feature type="compositionally biased region" description="Low complexity" evidence="1">
    <location>
        <begin position="1"/>
        <end position="12"/>
    </location>
</feature>
<dbReference type="Gene3D" id="1.10.238.10">
    <property type="entry name" value="EF-hand"/>
    <property type="match status" value="1"/>
</dbReference>
<feature type="compositionally biased region" description="Polar residues" evidence="1">
    <location>
        <begin position="320"/>
        <end position="333"/>
    </location>
</feature>
<gene>
    <name evidence="3" type="ORF">EV356DRAFT_575155</name>
</gene>
<feature type="region of interest" description="Disordered" evidence="1">
    <location>
        <begin position="182"/>
        <end position="218"/>
    </location>
</feature>
<evidence type="ECO:0000256" key="1">
    <source>
        <dbReference type="SAM" id="MobiDB-lite"/>
    </source>
</evidence>
<evidence type="ECO:0000313" key="3">
    <source>
        <dbReference type="EMBL" id="KAF2236237.1"/>
    </source>
</evidence>
<feature type="compositionally biased region" description="Basic residues" evidence="1">
    <location>
        <begin position="586"/>
        <end position="601"/>
    </location>
</feature>
<feature type="region of interest" description="Disordered" evidence="1">
    <location>
        <begin position="157"/>
        <end position="176"/>
    </location>
</feature>
<organism evidence="3 4">
    <name type="scientific">Viridothelium virens</name>
    <name type="common">Speckled blister lichen</name>
    <name type="synonym">Trypethelium virens</name>
    <dbReference type="NCBI Taxonomy" id="1048519"/>
    <lineage>
        <taxon>Eukaryota</taxon>
        <taxon>Fungi</taxon>
        <taxon>Dikarya</taxon>
        <taxon>Ascomycota</taxon>
        <taxon>Pezizomycotina</taxon>
        <taxon>Dothideomycetes</taxon>
        <taxon>Dothideomycetes incertae sedis</taxon>
        <taxon>Trypetheliales</taxon>
        <taxon>Trypetheliaceae</taxon>
        <taxon>Viridothelium</taxon>
    </lineage>
</organism>
<feature type="compositionally biased region" description="Low complexity" evidence="1">
    <location>
        <begin position="76"/>
        <end position="99"/>
    </location>
</feature>
<feature type="region of interest" description="Disordered" evidence="1">
    <location>
        <begin position="231"/>
        <end position="305"/>
    </location>
</feature>
<dbReference type="SMART" id="SM00027">
    <property type="entry name" value="EH"/>
    <property type="match status" value="1"/>
</dbReference>
<dbReference type="OrthoDB" id="10045710at2759"/>
<feature type="compositionally biased region" description="Basic residues" evidence="1">
    <location>
        <begin position="182"/>
        <end position="191"/>
    </location>
</feature>
<feature type="compositionally biased region" description="Basic residues" evidence="1">
    <location>
        <begin position="544"/>
        <end position="557"/>
    </location>
</feature>
<dbReference type="EMBL" id="ML991786">
    <property type="protein sequence ID" value="KAF2236237.1"/>
    <property type="molecule type" value="Genomic_DNA"/>
</dbReference>
<feature type="domain" description="EH" evidence="2">
    <location>
        <begin position="617"/>
        <end position="676"/>
    </location>
</feature>
<feature type="region of interest" description="Disordered" evidence="1">
    <location>
        <begin position="1"/>
        <end position="108"/>
    </location>
</feature>
<dbReference type="Proteomes" id="UP000800092">
    <property type="component" value="Unassembled WGS sequence"/>
</dbReference>
<feature type="compositionally biased region" description="Polar residues" evidence="1">
    <location>
        <begin position="521"/>
        <end position="531"/>
    </location>
</feature>
<feature type="compositionally biased region" description="Basic and acidic residues" evidence="1">
    <location>
        <begin position="396"/>
        <end position="405"/>
    </location>
</feature>
<dbReference type="SUPFAM" id="SSF47473">
    <property type="entry name" value="EF-hand"/>
    <property type="match status" value="1"/>
</dbReference>
<dbReference type="PROSITE" id="PS50031">
    <property type="entry name" value="EH"/>
    <property type="match status" value="1"/>
</dbReference>